<evidence type="ECO:0000256" key="13">
    <source>
        <dbReference type="ARBA" id="ARBA00030866"/>
    </source>
</evidence>
<evidence type="ECO:0000256" key="12">
    <source>
        <dbReference type="ARBA" id="ARBA00025337"/>
    </source>
</evidence>
<dbReference type="SMART" id="SM00962">
    <property type="entry name" value="SRP54"/>
    <property type="match status" value="1"/>
</dbReference>
<name>A0A1H0A5V9_9BACI</name>
<dbReference type="GO" id="GO:0005047">
    <property type="term" value="F:signal recognition particle binding"/>
    <property type="evidence" value="ECO:0007669"/>
    <property type="project" value="TreeGrafter"/>
</dbReference>
<evidence type="ECO:0000256" key="11">
    <source>
        <dbReference type="ARBA" id="ARBA00023225"/>
    </source>
</evidence>
<dbReference type="GO" id="GO:0005886">
    <property type="term" value="C:plasma membrane"/>
    <property type="evidence" value="ECO:0007669"/>
    <property type="project" value="UniProtKB-SubCell"/>
</dbReference>
<dbReference type="SUPFAM" id="SSF52540">
    <property type="entry name" value="P-loop containing nucleoside triphosphate hydrolases"/>
    <property type="match status" value="1"/>
</dbReference>
<accession>A0A1H0A5V9</accession>
<dbReference type="CDD" id="cd17873">
    <property type="entry name" value="FlhF"/>
    <property type="match status" value="1"/>
</dbReference>
<keyword evidence="5" id="KW-1003">Cell membrane</keyword>
<feature type="domain" description="SRP54-type proteins GTP-binding" evidence="14">
    <location>
        <begin position="162"/>
        <end position="353"/>
    </location>
</feature>
<evidence type="ECO:0000256" key="9">
    <source>
        <dbReference type="ARBA" id="ARBA00023134"/>
    </source>
</evidence>
<evidence type="ECO:0000256" key="8">
    <source>
        <dbReference type="ARBA" id="ARBA00022927"/>
    </source>
</evidence>
<dbReference type="Proteomes" id="UP000198778">
    <property type="component" value="Unassembled WGS sequence"/>
</dbReference>
<dbReference type="STRING" id="745820.SAMN04488053_101355"/>
<dbReference type="GO" id="GO:0015031">
    <property type="term" value="P:protein transport"/>
    <property type="evidence" value="ECO:0007669"/>
    <property type="project" value="UniProtKB-KW"/>
</dbReference>
<protein>
    <recommendedName>
        <fullName evidence="3">Flagellar biosynthesis protein FlhF</fullName>
    </recommendedName>
    <alternativeName>
        <fullName evidence="13">Flagella-associated GTP-binding protein</fullName>
    </alternativeName>
</protein>
<dbReference type="PANTHER" id="PTHR43134:SF3">
    <property type="entry name" value="FLAGELLAR BIOSYNTHESIS PROTEIN FLHF"/>
    <property type="match status" value="1"/>
</dbReference>
<comment type="function">
    <text evidence="12">Necessary for flagellar biosynthesis. May be involved in translocation of the flagellum.</text>
</comment>
<keyword evidence="15" id="KW-0966">Cell projection</keyword>
<evidence type="ECO:0000256" key="3">
    <source>
        <dbReference type="ARBA" id="ARBA00014919"/>
    </source>
</evidence>
<evidence type="ECO:0000313" key="15">
    <source>
        <dbReference type="EMBL" id="SDN28621.1"/>
    </source>
</evidence>
<dbReference type="PANTHER" id="PTHR43134">
    <property type="entry name" value="SIGNAL RECOGNITION PARTICLE RECEPTOR SUBUNIT ALPHA"/>
    <property type="match status" value="1"/>
</dbReference>
<evidence type="ECO:0000313" key="16">
    <source>
        <dbReference type="Proteomes" id="UP000198778"/>
    </source>
</evidence>
<dbReference type="InterPro" id="IPR027417">
    <property type="entry name" value="P-loop_NTPase"/>
</dbReference>
<keyword evidence="8" id="KW-0653">Protein transport</keyword>
<keyword evidence="10" id="KW-0472">Membrane</keyword>
<evidence type="ECO:0000259" key="14">
    <source>
        <dbReference type="SMART" id="SM00962"/>
    </source>
</evidence>
<evidence type="ECO:0000256" key="7">
    <source>
        <dbReference type="ARBA" id="ARBA00022795"/>
    </source>
</evidence>
<dbReference type="GO" id="GO:0006614">
    <property type="term" value="P:SRP-dependent cotranslational protein targeting to membrane"/>
    <property type="evidence" value="ECO:0007669"/>
    <property type="project" value="InterPro"/>
</dbReference>
<dbReference type="Pfam" id="PF00448">
    <property type="entry name" value="SRP54"/>
    <property type="match status" value="1"/>
</dbReference>
<dbReference type="GO" id="GO:0044781">
    <property type="term" value="P:bacterial-type flagellum organization"/>
    <property type="evidence" value="ECO:0007669"/>
    <property type="project" value="UniProtKB-KW"/>
</dbReference>
<evidence type="ECO:0000256" key="1">
    <source>
        <dbReference type="ARBA" id="ARBA00004413"/>
    </source>
</evidence>
<organism evidence="15 16">
    <name type="scientific">Alkalicoccus daliensis</name>
    <dbReference type="NCBI Taxonomy" id="745820"/>
    <lineage>
        <taxon>Bacteria</taxon>
        <taxon>Bacillati</taxon>
        <taxon>Bacillota</taxon>
        <taxon>Bacilli</taxon>
        <taxon>Bacillales</taxon>
        <taxon>Bacillaceae</taxon>
        <taxon>Alkalicoccus</taxon>
    </lineage>
</organism>
<evidence type="ECO:0000256" key="6">
    <source>
        <dbReference type="ARBA" id="ARBA00022741"/>
    </source>
</evidence>
<dbReference type="EMBL" id="FNIL01000001">
    <property type="protein sequence ID" value="SDN28621.1"/>
    <property type="molecule type" value="Genomic_DNA"/>
</dbReference>
<dbReference type="AlphaFoldDB" id="A0A1H0A5V9"/>
<evidence type="ECO:0000256" key="2">
    <source>
        <dbReference type="ARBA" id="ARBA00008531"/>
    </source>
</evidence>
<keyword evidence="11" id="KW-1006">Bacterial flagellum protein export</keyword>
<dbReference type="GO" id="GO:0003924">
    <property type="term" value="F:GTPase activity"/>
    <property type="evidence" value="ECO:0007669"/>
    <property type="project" value="InterPro"/>
</dbReference>
<reference evidence="16" key="1">
    <citation type="submission" date="2016-10" db="EMBL/GenBank/DDBJ databases">
        <authorList>
            <person name="Varghese N."/>
            <person name="Submissions S."/>
        </authorList>
    </citation>
    <scope>NUCLEOTIDE SEQUENCE [LARGE SCALE GENOMIC DNA]</scope>
    <source>
        <strain evidence="16">CGMCC 1.10369</strain>
    </source>
</reference>
<dbReference type="InterPro" id="IPR047040">
    <property type="entry name" value="FlhF__GTPase_dom"/>
</dbReference>
<keyword evidence="15" id="KW-0282">Flagellum</keyword>
<evidence type="ECO:0000256" key="10">
    <source>
        <dbReference type="ARBA" id="ARBA00023136"/>
    </source>
</evidence>
<gene>
    <name evidence="15" type="ORF">SAMN04488053_101355</name>
</gene>
<evidence type="ECO:0000256" key="5">
    <source>
        <dbReference type="ARBA" id="ARBA00022475"/>
    </source>
</evidence>
<dbReference type="FunFam" id="3.40.50.300:FF:000695">
    <property type="entry name" value="Flagellar biosynthesis regulator FlhF"/>
    <property type="match status" value="1"/>
</dbReference>
<comment type="similarity">
    <text evidence="2">Belongs to the GTP-binding SRP family.</text>
</comment>
<evidence type="ECO:0000256" key="4">
    <source>
        <dbReference type="ARBA" id="ARBA00022448"/>
    </source>
</evidence>
<dbReference type="GO" id="GO:0005525">
    <property type="term" value="F:GTP binding"/>
    <property type="evidence" value="ECO:0007669"/>
    <property type="project" value="UniProtKB-KW"/>
</dbReference>
<keyword evidence="16" id="KW-1185">Reference proteome</keyword>
<dbReference type="Gene3D" id="1.20.120.1380">
    <property type="entry name" value="Flagellar FlhF biosynthesis protein, N domain"/>
    <property type="match status" value="1"/>
</dbReference>
<sequence length="356" mass="39893">MNEAMSKVRSEMGQDAVILNSKNVETGGFLGFFAKNYVEVIAAIDPDAGKPVPKPPVNKTINKIPAADNLEMKKEIEELRSVVERISSNNQVSVSEYPKALEEIHAVLKSQEVKSEIRLQVMNGLLKNWYKSDENAPEEDIYNWLKEAVGELLPPHTPVKHKKYLNVFGPTGVGKTTTLAKIAAKAVVQEGKKVAFITTDTYRISAIEQLKTYADILNVPVEVAYSMEDFKKAKLKLASYDFILIDTAGRNFRNKLYVEQLKELIDFEEEMENHLVLSVTSKYSDMKSIINQFNLIKIDSFIFTKFDETGSTGSMINAAHDFQKPVSYITTGQNVPDDIIEAGKNEIVDFVLRSGT</sequence>
<keyword evidence="4" id="KW-0813">Transport</keyword>
<proteinExistence type="inferred from homology"/>
<comment type="subcellular location">
    <subcellularLocation>
        <location evidence="1">Cell membrane</location>
        <topology evidence="1">Peripheral membrane protein</topology>
        <orientation evidence="1">Cytoplasmic side</orientation>
    </subcellularLocation>
</comment>
<keyword evidence="7" id="KW-1005">Bacterial flagellum biogenesis</keyword>
<dbReference type="InterPro" id="IPR000897">
    <property type="entry name" value="SRP54_GTPase_dom"/>
</dbReference>
<keyword evidence="6" id="KW-0547">Nucleotide-binding</keyword>
<dbReference type="Gene3D" id="3.40.50.300">
    <property type="entry name" value="P-loop containing nucleotide triphosphate hydrolases"/>
    <property type="match status" value="1"/>
</dbReference>
<keyword evidence="15" id="KW-0969">Cilium</keyword>
<keyword evidence="9" id="KW-0342">GTP-binding</keyword>